<protein>
    <submittedName>
        <fullName evidence="1">Uncharacterized protein</fullName>
    </submittedName>
</protein>
<gene>
    <name evidence="1" type="ORF">ACHAW5_000101</name>
</gene>
<dbReference type="PANTHER" id="PTHR14552">
    <property type="match status" value="1"/>
</dbReference>
<accession>A0ABD3P3I9</accession>
<name>A0ABD3P3I9_9STRA</name>
<dbReference type="EMBL" id="JALLAZ020000999">
    <property type="protein sequence ID" value="KAL3782829.1"/>
    <property type="molecule type" value="Genomic_DNA"/>
</dbReference>
<dbReference type="SUPFAM" id="SSF101386">
    <property type="entry name" value="all-alpha NTP pyrophosphatases"/>
    <property type="match status" value="1"/>
</dbReference>
<evidence type="ECO:0000313" key="1">
    <source>
        <dbReference type="EMBL" id="KAL3782829.1"/>
    </source>
</evidence>
<dbReference type="Gene3D" id="1.10.287.1080">
    <property type="entry name" value="MazG-like"/>
    <property type="match status" value="2"/>
</dbReference>
<organism evidence="1 2">
    <name type="scientific">Stephanodiscus triporus</name>
    <dbReference type="NCBI Taxonomy" id="2934178"/>
    <lineage>
        <taxon>Eukaryota</taxon>
        <taxon>Sar</taxon>
        <taxon>Stramenopiles</taxon>
        <taxon>Ochrophyta</taxon>
        <taxon>Bacillariophyta</taxon>
        <taxon>Coscinodiscophyceae</taxon>
        <taxon>Thalassiosirophycidae</taxon>
        <taxon>Stephanodiscales</taxon>
        <taxon>Stephanodiscaceae</taxon>
        <taxon>Stephanodiscus</taxon>
    </lineage>
</organism>
<keyword evidence="2" id="KW-1185">Reference proteome</keyword>
<dbReference type="AlphaFoldDB" id="A0ABD3P3I9"/>
<dbReference type="PANTHER" id="PTHR14552:SF21">
    <property type="entry name" value="DCTP PYROPHOSPHATASE 1"/>
    <property type="match status" value="1"/>
</dbReference>
<evidence type="ECO:0000313" key="2">
    <source>
        <dbReference type="Proteomes" id="UP001530315"/>
    </source>
</evidence>
<proteinExistence type="predicted"/>
<sequence length="291" mass="31722">MNHCCSPPTDSPPLPYLYDAVRMPEQRLRIAFSTIESRVTAVDDKDNDKCARGGSSTTTTPPATKAEVRDEIFELSSVMGRVCEMFLSFPRDVPVVVNVVGSVDDDYDGGGEGTTHAASDQLLGEAFLRLFALSGKCGVDLRTCVLKKIELNGKKYPVELCKVSEKVTVSSSPFDVLAQSVLILTSLPCPISSSIFNPKGKSGKYTNYSDHTGITTTVGQSTINSPTKACTNDMEDDITVEGITLMIRNFANERQWYRYHTPRNIALAILGELGELAELFQWLGDGAHLAL</sequence>
<reference evidence="1 2" key="1">
    <citation type="submission" date="2024-10" db="EMBL/GenBank/DDBJ databases">
        <title>Updated reference genomes for cyclostephanoid diatoms.</title>
        <authorList>
            <person name="Roberts W.R."/>
            <person name="Alverson A.J."/>
        </authorList>
    </citation>
    <scope>NUCLEOTIDE SEQUENCE [LARGE SCALE GENOMIC DNA]</scope>
    <source>
        <strain evidence="1 2">AJA276-08</strain>
    </source>
</reference>
<dbReference type="Proteomes" id="UP001530315">
    <property type="component" value="Unassembled WGS sequence"/>
</dbReference>
<comment type="caution">
    <text evidence="1">The sequence shown here is derived from an EMBL/GenBank/DDBJ whole genome shotgun (WGS) entry which is preliminary data.</text>
</comment>